<dbReference type="PANTHER" id="PTHR22916">
    <property type="entry name" value="GLYCOSYLTRANSFERASE"/>
    <property type="match status" value="1"/>
</dbReference>
<protein>
    <submittedName>
        <fullName evidence="2">Glycosyl transferase family 2</fullName>
    </submittedName>
</protein>
<dbReference type="PANTHER" id="PTHR22916:SF3">
    <property type="entry name" value="UDP-GLCNAC:BETAGAL BETA-1,3-N-ACETYLGLUCOSAMINYLTRANSFERASE-LIKE PROTEIN 1"/>
    <property type="match status" value="1"/>
</dbReference>
<evidence type="ECO:0000259" key="1">
    <source>
        <dbReference type="Pfam" id="PF00535"/>
    </source>
</evidence>
<dbReference type="CDD" id="cd00761">
    <property type="entry name" value="Glyco_tranf_GTA_type"/>
    <property type="match status" value="1"/>
</dbReference>
<dbReference type="Pfam" id="PF00535">
    <property type="entry name" value="Glycos_transf_2"/>
    <property type="match status" value="1"/>
</dbReference>
<sequence length="404" mass="46211">MLYSFVVPTRDRHDVLKSTIESVLRQTHSEFELVIMDNASSPETKKVVDSFSSPHIRYFRSEKRLAMTDNWELALEYARGDYINFLGDDDGPLPDAVEIAKSVHARWPSMILAWKPLIYFWPKFLVEEYQNLAHVHIGSRIEFRNSKSFLKDIYSCSRIYNELPSIYDAFVPRDLIANVKAKYGRYFLSRSPDIGSGLVNAWSTETFLYSYRALAVRGVSHHSTGAAFSYFPFAKGSKEAFELETEGGLWKEQLHPKLEAGYVVEIAVANELLQFKDKYYPDDDDVKLDMAGFVSWFSKAAPRFMSHYDKVVEAIHSIAAKNGVDPAQIEIDPVWTHIQRAAFFPTLDKSASTVSYSYYPNSAYINNIADFTSAYASALVQSRDIEIIPLPPQPVIARKRFFFF</sequence>
<dbReference type="InterPro" id="IPR029044">
    <property type="entry name" value="Nucleotide-diphossugar_trans"/>
</dbReference>
<keyword evidence="3" id="KW-1185">Reference proteome</keyword>
<dbReference type="EMBL" id="FOSN01000002">
    <property type="protein sequence ID" value="SFK09458.1"/>
    <property type="molecule type" value="Genomic_DNA"/>
</dbReference>
<accession>A0A1I3WPJ8</accession>
<dbReference type="OrthoDB" id="5291101at2"/>
<dbReference type="SUPFAM" id="SSF53448">
    <property type="entry name" value="Nucleotide-diphospho-sugar transferases"/>
    <property type="match status" value="1"/>
</dbReference>
<gene>
    <name evidence="2" type="ORF">SAMN05444581_10244</name>
</gene>
<dbReference type="STRING" id="1612308.SAMN05444581_10244"/>
<dbReference type="GO" id="GO:0016758">
    <property type="term" value="F:hexosyltransferase activity"/>
    <property type="evidence" value="ECO:0007669"/>
    <property type="project" value="UniProtKB-ARBA"/>
</dbReference>
<organism evidence="2 3">
    <name type="scientific">Methylocapsa palsarum</name>
    <dbReference type="NCBI Taxonomy" id="1612308"/>
    <lineage>
        <taxon>Bacteria</taxon>
        <taxon>Pseudomonadati</taxon>
        <taxon>Pseudomonadota</taxon>
        <taxon>Alphaproteobacteria</taxon>
        <taxon>Hyphomicrobiales</taxon>
        <taxon>Beijerinckiaceae</taxon>
        <taxon>Methylocapsa</taxon>
    </lineage>
</organism>
<feature type="domain" description="Glycosyltransferase 2-like" evidence="1">
    <location>
        <begin position="4"/>
        <end position="98"/>
    </location>
</feature>
<dbReference type="InterPro" id="IPR001173">
    <property type="entry name" value="Glyco_trans_2-like"/>
</dbReference>
<dbReference type="RefSeq" id="WP_091677758.1">
    <property type="nucleotide sequence ID" value="NZ_FOSN01000002.1"/>
</dbReference>
<proteinExistence type="predicted"/>
<dbReference type="AlphaFoldDB" id="A0A1I3WPJ8"/>
<dbReference type="Proteomes" id="UP000198755">
    <property type="component" value="Unassembled WGS sequence"/>
</dbReference>
<name>A0A1I3WPJ8_9HYPH</name>
<evidence type="ECO:0000313" key="2">
    <source>
        <dbReference type="EMBL" id="SFK09458.1"/>
    </source>
</evidence>
<reference evidence="2 3" key="1">
    <citation type="submission" date="2016-10" db="EMBL/GenBank/DDBJ databases">
        <authorList>
            <person name="de Groot N.N."/>
        </authorList>
    </citation>
    <scope>NUCLEOTIDE SEQUENCE [LARGE SCALE GENOMIC DNA]</scope>
    <source>
        <strain evidence="2 3">NE2</strain>
    </source>
</reference>
<dbReference type="Gene3D" id="3.90.550.10">
    <property type="entry name" value="Spore Coat Polysaccharide Biosynthesis Protein SpsA, Chain A"/>
    <property type="match status" value="1"/>
</dbReference>
<evidence type="ECO:0000313" key="3">
    <source>
        <dbReference type="Proteomes" id="UP000198755"/>
    </source>
</evidence>
<keyword evidence="2" id="KW-0808">Transferase</keyword>